<dbReference type="AlphaFoldDB" id="A0A388JRB1"/>
<feature type="compositionally biased region" description="Basic and acidic residues" evidence="1">
    <location>
        <begin position="313"/>
        <end position="330"/>
    </location>
</feature>
<evidence type="ECO:0000313" key="2">
    <source>
        <dbReference type="EMBL" id="GBG60320.1"/>
    </source>
</evidence>
<protein>
    <submittedName>
        <fullName evidence="2">Uncharacterized protein</fullName>
    </submittedName>
</protein>
<feature type="compositionally biased region" description="Gly residues" evidence="1">
    <location>
        <begin position="228"/>
        <end position="242"/>
    </location>
</feature>
<reference evidence="2 3" key="1">
    <citation type="journal article" date="2018" name="Cell">
        <title>The Chara Genome: Secondary Complexity and Implications for Plant Terrestrialization.</title>
        <authorList>
            <person name="Nishiyama T."/>
            <person name="Sakayama H."/>
            <person name="Vries J.D."/>
            <person name="Buschmann H."/>
            <person name="Saint-Marcoux D."/>
            <person name="Ullrich K.K."/>
            <person name="Haas F.B."/>
            <person name="Vanderstraeten L."/>
            <person name="Becker D."/>
            <person name="Lang D."/>
            <person name="Vosolsobe S."/>
            <person name="Rombauts S."/>
            <person name="Wilhelmsson P.K.I."/>
            <person name="Janitza P."/>
            <person name="Kern R."/>
            <person name="Heyl A."/>
            <person name="Rumpler F."/>
            <person name="Villalobos L.I.A.C."/>
            <person name="Clay J.M."/>
            <person name="Skokan R."/>
            <person name="Toyoda A."/>
            <person name="Suzuki Y."/>
            <person name="Kagoshima H."/>
            <person name="Schijlen E."/>
            <person name="Tajeshwar N."/>
            <person name="Catarino B."/>
            <person name="Hetherington A.J."/>
            <person name="Saltykova A."/>
            <person name="Bonnot C."/>
            <person name="Breuninger H."/>
            <person name="Symeonidi A."/>
            <person name="Radhakrishnan G.V."/>
            <person name="Van Nieuwerburgh F."/>
            <person name="Deforce D."/>
            <person name="Chang C."/>
            <person name="Karol K.G."/>
            <person name="Hedrich R."/>
            <person name="Ulvskov P."/>
            <person name="Glockner G."/>
            <person name="Delwiche C.F."/>
            <person name="Petrasek J."/>
            <person name="Van de Peer Y."/>
            <person name="Friml J."/>
            <person name="Beilby M."/>
            <person name="Dolan L."/>
            <person name="Kohara Y."/>
            <person name="Sugano S."/>
            <person name="Fujiyama A."/>
            <person name="Delaux P.-M."/>
            <person name="Quint M."/>
            <person name="TheiBen G."/>
            <person name="Hagemann M."/>
            <person name="Harholt J."/>
            <person name="Dunand C."/>
            <person name="Zachgo S."/>
            <person name="Langdale J."/>
            <person name="Maumus F."/>
            <person name="Straeten D.V.D."/>
            <person name="Gould S.B."/>
            <person name="Rensing S.A."/>
        </authorList>
    </citation>
    <scope>NUCLEOTIDE SEQUENCE [LARGE SCALE GENOMIC DNA]</scope>
    <source>
        <strain evidence="2 3">S276</strain>
    </source>
</reference>
<feature type="compositionally biased region" description="Basic residues" evidence="1">
    <location>
        <begin position="215"/>
        <end position="227"/>
    </location>
</feature>
<dbReference type="EMBL" id="BFEA01000010">
    <property type="protein sequence ID" value="GBG60320.1"/>
    <property type="molecule type" value="Genomic_DNA"/>
</dbReference>
<evidence type="ECO:0000313" key="3">
    <source>
        <dbReference type="Proteomes" id="UP000265515"/>
    </source>
</evidence>
<dbReference type="Gramene" id="GBG60320">
    <property type="protein sequence ID" value="GBG60320"/>
    <property type="gene ID" value="CBR_g4276"/>
</dbReference>
<dbReference type="OrthoDB" id="4951847at2759"/>
<proteinExistence type="predicted"/>
<dbReference type="STRING" id="69332.A0A388JRB1"/>
<feature type="region of interest" description="Disordered" evidence="1">
    <location>
        <begin position="206"/>
        <end position="251"/>
    </location>
</feature>
<feature type="compositionally biased region" description="Gly residues" evidence="1">
    <location>
        <begin position="388"/>
        <end position="398"/>
    </location>
</feature>
<name>A0A388JRB1_CHABU</name>
<evidence type="ECO:0000256" key="1">
    <source>
        <dbReference type="SAM" id="MobiDB-lite"/>
    </source>
</evidence>
<gene>
    <name evidence="2" type="ORF">CBR_g4276</name>
</gene>
<feature type="region of interest" description="Disordered" evidence="1">
    <location>
        <begin position="269"/>
        <end position="407"/>
    </location>
</feature>
<organism evidence="2 3">
    <name type="scientific">Chara braunii</name>
    <name type="common">Braun's stonewort</name>
    <dbReference type="NCBI Taxonomy" id="69332"/>
    <lineage>
        <taxon>Eukaryota</taxon>
        <taxon>Viridiplantae</taxon>
        <taxon>Streptophyta</taxon>
        <taxon>Charophyceae</taxon>
        <taxon>Charales</taxon>
        <taxon>Characeae</taxon>
        <taxon>Chara</taxon>
    </lineage>
</organism>
<dbReference type="Proteomes" id="UP000265515">
    <property type="component" value="Unassembled WGS sequence"/>
</dbReference>
<sequence>MMTRLVDLRGELTELVVTDCWHETVWSTIKIRKDATEVTACIGSPPWWEDLRVLCRMLEPIMDMLRLVDSDTRQINKILRPYEVMIASCLSACRDIDREQQDTILEVFDRRRTMFRTPAHTTVMLLDPKFRNPTLNDDQEVQQGLIEALVQFGYPEGSAQHRQTVEEEVAVDQQLVRGSGALARVTEEELTHAKERMRIVSRMGAMRRVAESDRRRRRGGGRGRGGRGRVGVGGTRHGGGHAASGTRRQRANGFIRKARQRWDEGDFLFDSSSNDDDDFFAMGTAAHTDDERGDCDDRGDGRGGGDGGGDGRGGGDDRGHGGGGGDDKGHGGGGGDEGGDDRGHGGGGDDEGGDDRCHGEGDSDEGGDDRGHVGGGGDEGGDDRDHGGGGGDAGAHGRGGCEEYEDDGLVRGRRFVLKRLRHGGKQDNNIGSRVRRRRLQTLHDATVTEASVMQHEQVVVSEDSLSDTEDLDFIPCDADLRGEEH</sequence>
<comment type="caution">
    <text evidence="2">The sequence shown here is derived from an EMBL/GenBank/DDBJ whole genome shotgun (WGS) entry which is preliminary data.</text>
</comment>
<keyword evidence="3" id="KW-1185">Reference proteome</keyword>
<feature type="compositionally biased region" description="Basic and acidic residues" evidence="1">
    <location>
        <begin position="287"/>
        <end position="303"/>
    </location>
</feature>
<accession>A0A388JRB1</accession>